<accession>A0A6N6VQM5</accession>
<evidence type="ECO:0000313" key="1">
    <source>
        <dbReference type="EMBL" id="KAB7742660.1"/>
    </source>
</evidence>
<dbReference type="Proteomes" id="UP000468901">
    <property type="component" value="Unassembled WGS sequence"/>
</dbReference>
<reference evidence="1 2" key="1">
    <citation type="submission" date="2019-09" db="EMBL/GenBank/DDBJ databases">
        <title>Parvibaculum sedimenti sp. nov., isolated from sediment.</title>
        <authorList>
            <person name="Wang Y."/>
        </authorList>
    </citation>
    <scope>NUCLEOTIDE SEQUENCE [LARGE SCALE GENOMIC DNA]</scope>
    <source>
        <strain evidence="1 2">HXT-9</strain>
    </source>
</reference>
<keyword evidence="2" id="KW-1185">Reference proteome</keyword>
<name>A0A6N6VQM5_9HYPH</name>
<proteinExistence type="predicted"/>
<protein>
    <submittedName>
        <fullName evidence="1">Uncharacterized protein</fullName>
    </submittedName>
</protein>
<evidence type="ECO:0000313" key="2">
    <source>
        <dbReference type="Proteomes" id="UP000468901"/>
    </source>
</evidence>
<sequence>MRSDTRFHDIEISKRKASLLLKRLCGGDETLALRAAARIRRASYWAAKSPEEILAERERVQHKHALDAIAVEAGFGDWRHMKAEADARLRAAFNPEQLFGLRASFFINLWFTTYEEAEAVLAAHPRRFLFPFRSQFVICGAELLADQGIDTADPDWELIGRDWVHPRDMAARARLSASVARQLSCAREVQP</sequence>
<dbReference type="EMBL" id="WESC01000001">
    <property type="protein sequence ID" value="KAB7742660.1"/>
    <property type="molecule type" value="Genomic_DNA"/>
</dbReference>
<dbReference type="AlphaFoldDB" id="A0A6N6VQM5"/>
<gene>
    <name evidence="1" type="ORF">F2P47_00560</name>
</gene>
<dbReference type="RefSeq" id="WP_152214214.1">
    <property type="nucleotide sequence ID" value="NZ_WESC01000001.1"/>
</dbReference>
<organism evidence="1 2">
    <name type="scientific">Parvibaculum sedimenti</name>
    <dbReference type="NCBI Taxonomy" id="2608632"/>
    <lineage>
        <taxon>Bacteria</taxon>
        <taxon>Pseudomonadati</taxon>
        <taxon>Pseudomonadota</taxon>
        <taxon>Alphaproteobacteria</taxon>
        <taxon>Hyphomicrobiales</taxon>
        <taxon>Parvibaculaceae</taxon>
        <taxon>Parvibaculum</taxon>
    </lineage>
</organism>
<comment type="caution">
    <text evidence="1">The sequence shown here is derived from an EMBL/GenBank/DDBJ whole genome shotgun (WGS) entry which is preliminary data.</text>
</comment>